<dbReference type="AlphaFoldDB" id="A0A645H0Q0"/>
<keyword evidence="1" id="KW-0418">Kinase</keyword>
<dbReference type="EMBL" id="VSSQ01084696">
    <property type="protein sequence ID" value="MPN32607.1"/>
    <property type="molecule type" value="Genomic_DNA"/>
</dbReference>
<comment type="caution">
    <text evidence="1">The sequence shown here is derived from an EMBL/GenBank/DDBJ whole genome shotgun (WGS) entry which is preliminary data.</text>
</comment>
<evidence type="ECO:0000313" key="1">
    <source>
        <dbReference type="EMBL" id="MPN32607.1"/>
    </source>
</evidence>
<dbReference type="EC" id="2.7.1.33" evidence="1"/>
<keyword evidence="1" id="KW-0808">Transferase</keyword>
<dbReference type="SUPFAM" id="SSF53067">
    <property type="entry name" value="Actin-like ATPase domain"/>
    <property type="match status" value="1"/>
</dbReference>
<name>A0A645H0Q0_9ZZZZ</name>
<dbReference type="InterPro" id="IPR043129">
    <property type="entry name" value="ATPase_NBD"/>
</dbReference>
<accession>A0A645H0Q0</accession>
<dbReference type="GO" id="GO:0004594">
    <property type="term" value="F:pantothenate kinase activity"/>
    <property type="evidence" value="ECO:0007669"/>
    <property type="project" value="UniProtKB-EC"/>
</dbReference>
<reference evidence="1" key="1">
    <citation type="submission" date="2019-08" db="EMBL/GenBank/DDBJ databases">
        <authorList>
            <person name="Kucharzyk K."/>
            <person name="Murdoch R.W."/>
            <person name="Higgins S."/>
            <person name="Loffler F."/>
        </authorList>
    </citation>
    <scope>NUCLEOTIDE SEQUENCE</scope>
</reference>
<protein>
    <submittedName>
        <fullName evidence="1">Type III pantothenate kinase</fullName>
        <ecNumber evidence="1">2.7.1.33</ecNumber>
    </submittedName>
</protein>
<dbReference type="Gene3D" id="3.30.420.40">
    <property type="match status" value="1"/>
</dbReference>
<gene>
    <name evidence="1" type="primary">coaX_39</name>
    <name evidence="1" type="ORF">SDC9_180087</name>
</gene>
<sequence>MNSGLVYGHSEMIKGLLFKIEKELGYPFKRIITGGNAQFIIKLFDKDVIYDRNLVYIGLNELIEKNRGNK</sequence>
<proteinExistence type="predicted"/>
<organism evidence="1">
    <name type="scientific">bioreactor metagenome</name>
    <dbReference type="NCBI Taxonomy" id="1076179"/>
    <lineage>
        <taxon>unclassified sequences</taxon>
        <taxon>metagenomes</taxon>
        <taxon>ecological metagenomes</taxon>
    </lineage>
</organism>